<accession>A0A844T073</accession>
<name>A0A844T073_9BRAD</name>
<evidence type="ECO:0000313" key="3">
    <source>
        <dbReference type="Proteomes" id="UP000449969"/>
    </source>
</evidence>
<dbReference type="AlphaFoldDB" id="A0A844T073"/>
<organism evidence="2 3">
    <name type="scientific">Bradyrhizobium cajani</name>
    <dbReference type="NCBI Taxonomy" id="1928661"/>
    <lineage>
        <taxon>Bacteria</taxon>
        <taxon>Pseudomonadati</taxon>
        <taxon>Pseudomonadota</taxon>
        <taxon>Alphaproteobacteria</taxon>
        <taxon>Hyphomicrobiales</taxon>
        <taxon>Nitrobacteraceae</taxon>
        <taxon>Bradyrhizobium</taxon>
    </lineage>
</organism>
<feature type="region of interest" description="Disordered" evidence="1">
    <location>
        <begin position="371"/>
        <end position="435"/>
    </location>
</feature>
<protein>
    <submittedName>
        <fullName evidence="2">Uncharacterized protein</fullName>
    </submittedName>
</protein>
<keyword evidence="3" id="KW-1185">Reference proteome</keyword>
<reference evidence="2 3" key="1">
    <citation type="submission" date="2019-12" db="EMBL/GenBank/DDBJ databases">
        <title>Draft genome sequences Bradyrhizobium cajani AMBPC1010, Bradyrhizobium pachyrhizi AMBPC1040 and Bradyrhizobium yuanmingense ALSPC3051, three plant growth promoting strains isolated from nodules of Cajanus cajan L. in Dominican Republic.</title>
        <authorList>
            <person name="Flores-Felix J.D."/>
            <person name="Araujo J."/>
            <person name="Diaz-Alcantara C."/>
            <person name="Gonzalez-Andres F."/>
            <person name="Velazquez E."/>
        </authorList>
    </citation>
    <scope>NUCLEOTIDE SEQUENCE [LARGE SCALE GENOMIC DNA]</scope>
    <source>
        <strain evidence="2 3">1010</strain>
    </source>
</reference>
<evidence type="ECO:0000256" key="1">
    <source>
        <dbReference type="SAM" id="MobiDB-lite"/>
    </source>
</evidence>
<feature type="compositionally biased region" description="Pro residues" evidence="1">
    <location>
        <begin position="290"/>
        <end position="303"/>
    </location>
</feature>
<proteinExistence type="predicted"/>
<gene>
    <name evidence="2" type="ORF">GPL20_00850</name>
</gene>
<evidence type="ECO:0000313" key="2">
    <source>
        <dbReference type="EMBL" id="MVT71676.1"/>
    </source>
</evidence>
<feature type="compositionally biased region" description="Polar residues" evidence="1">
    <location>
        <begin position="414"/>
        <end position="431"/>
    </location>
</feature>
<sequence>MQEDSMLHIHHILPQSLAGHFTLKVLGNRFSLNGIKNLMGLPSNEQAAQELGSSPHTGGHLGSYSKIFCKFLGELQAHPSFVAAQEGNTAAVDQLDAELSGFLGAAKHALAKGHLLANTPLGMTPENANKRIEDWYANWRTYANENRDSIQHMQDTADRLYTAGQREGALRVPLLFPDATLSLADRIAILERYRSSPHISQHFAVVGPVPDLPGLVAPVIDARLPGFIPPSPGDLNRPEGFSPSPHQAYGLPGFPAVDPQGFGQLPPTPVTPRDPLVLRFDPATGAPQPFSGPSPILDPDPPSADMPPPALYGVAGIAALGAAAPELLPLLGILGAIGSAGMLPARAAGAESSAERGAEGVFSSGTTPYNAFASRNPAPQSGGSSLGLVPGWPAEDSSPEPEHASTFADRFGSWTDTPAGTQPAQPSNAQQMPDAPAAGAVAPEEVRRLTRVNASNASNVFTSGTAPVPYLPSTDRFGNWIVPTTDGRPPPTSKPIGAFADEPSYLIPPPIFGVDGAGNPHNDAEEWFSRWIRPLIRSE</sequence>
<dbReference type="Proteomes" id="UP000449969">
    <property type="component" value="Unassembled WGS sequence"/>
</dbReference>
<comment type="caution">
    <text evidence="2">The sequence shown here is derived from an EMBL/GenBank/DDBJ whole genome shotgun (WGS) entry which is preliminary data.</text>
</comment>
<feature type="region of interest" description="Disordered" evidence="1">
    <location>
        <begin position="284"/>
        <end position="303"/>
    </location>
</feature>
<dbReference type="EMBL" id="WQNE01000001">
    <property type="protein sequence ID" value="MVT71676.1"/>
    <property type="molecule type" value="Genomic_DNA"/>
</dbReference>